<accession>A0A1T5G6M4</accession>
<evidence type="ECO:0000313" key="3">
    <source>
        <dbReference type="EMBL" id="SKC04009.1"/>
    </source>
</evidence>
<dbReference type="PROSITE" id="PS50885">
    <property type="entry name" value="HAMP"/>
    <property type="match status" value="1"/>
</dbReference>
<dbReference type="GO" id="GO:0016020">
    <property type="term" value="C:membrane"/>
    <property type="evidence" value="ECO:0007669"/>
    <property type="project" value="InterPro"/>
</dbReference>
<protein>
    <submittedName>
        <fullName evidence="3">HAMP domain-containing protein</fullName>
    </submittedName>
</protein>
<evidence type="ECO:0000313" key="4">
    <source>
        <dbReference type="Proteomes" id="UP000189818"/>
    </source>
</evidence>
<keyword evidence="1" id="KW-0812">Transmembrane</keyword>
<dbReference type="STRING" id="439228.SAMN06295920_11262"/>
<dbReference type="EMBL" id="FUYM01000012">
    <property type="protein sequence ID" value="SKC04009.1"/>
    <property type="molecule type" value="Genomic_DNA"/>
</dbReference>
<dbReference type="GO" id="GO:0007165">
    <property type="term" value="P:signal transduction"/>
    <property type="evidence" value="ECO:0007669"/>
    <property type="project" value="InterPro"/>
</dbReference>
<sequence>MRRSGLPIRTLLLRVFLPAVAVVAIGLGLLAYDRIYASIVDGFDRKLIATSALTGALLDARDHDALIAIARARPGSDAAEHSAEYLHAVLPMRRILHELDITYLYTQVLGGSQDVIYVLDATIGDDHSPIGSEDDLPAETLAGIRRATAHGTVHLSPIEFQQQWGLLKTAAAPVRDQQGKIVATAGADVNVSLIRVATQNALFVSVVIGLASLLGCAFVTLLTVRRIAEPLDRLRREALRIAGGDHRPLDRFPAPRDIAQLQAALAASTAATTGRLAEARARRDVAVRAAGVAEAEAALVRRAQASDRLSFTGAAADDGLSLRRAAAARLAERVAADPALAARIAAEGPPLALAPGERATVRLDDGRELPIGAGA</sequence>
<gene>
    <name evidence="3" type="ORF">SAMN06295920_11262</name>
</gene>
<name>A0A1T5G6M4_9SPHN</name>
<keyword evidence="1" id="KW-0472">Membrane</keyword>
<dbReference type="OrthoDB" id="7500139at2"/>
<dbReference type="InterPro" id="IPR003660">
    <property type="entry name" value="HAMP_dom"/>
</dbReference>
<feature type="domain" description="HAMP" evidence="2">
    <location>
        <begin position="225"/>
        <end position="277"/>
    </location>
</feature>
<keyword evidence="1" id="KW-1133">Transmembrane helix</keyword>
<keyword evidence="4" id="KW-1185">Reference proteome</keyword>
<organism evidence="3 4">
    <name type="scientific">Rhizorhabdus histidinilytica</name>
    <dbReference type="NCBI Taxonomy" id="439228"/>
    <lineage>
        <taxon>Bacteria</taxon>
        <taxon>Pseudomonadati</taxon>
        <taxon>Pseudomonadota</taxon>
        <taxon>Alphaproteobacteria</taxon>
        <taxon>Sphingomonadales</taxon>
        <taxon>Sphingomonadaceae</taxon>
        <taxon>Rhizorhabdus</taxon>
    </lineage>
</organism>
<dbReference type="AlphaFoldDB" id="A0A1T5G6M4"/>
<reference evidence="4" key="1">
    <citation type="submission" date="2017-02" db="EMBL/GenBank/DDBJ databases">
        <authorList>
            <person name="Varghese N."/>
            <person name="Submissions S."/>
        </authorList>
    </citation>
    <scope>NUCLEOTIDE SEQUENCE [LARGE SCALE GENOMIC DNA]</scope>
    <source>
        <strain evidence="4">UM2</strain>
    </source>
</reference>
<dbReference type="RefSeq" id="WP_079650277.1">
    <property type="nucleotide sequence ID" value="NZ_FUYM01000012.1"/>
</dbReference>
<evidence type="ECO:0000259" key="2">
    <source>
        <dbReference type="PROSITE" id="PS50885"/>
    </source>
</evidence>
<feature type="transmembrane region" description="Helical" evidence="1">
    <location>
        <begin position="12"/>
        <end position="32"/>
    </location>
</feature>
<dbReference type="Proteomes" id="UP000189818">
    <property type="component" value="Unassembled WGS sequence"/>
</dbReference>
<feature type="transmembrane region" description="Helical" evidence="1">
    <location>
        <begin position="201"/>
        <end position="224"/>
    </location>
</feature>
<proteinExistence type="predicted"/>
<evidence type="ECO:0000256" key="1">
    <source>
        <dbReference type="SAM" id="Phobius"/>
    </source>
</evidence>